<comment type="similarity">
    <text evidence="1">Belongs to the ATP-dependent AMP-binding enzyme family.</text>
</comment>
<dbReference type="PANTHER" id="PTHR43201">
    <property type="entry name" value="ACYL-COA SYNTHETASE"/>
    <property type="match status" value="1"/>
</dbReference>
<dbReference type="Gene3D" id="3.40.50.12780">
    <property type="entry name" value="N-terminal domain of ligase-like"/>
    <property type="match status" value="1"/>
</dbReference>
<dbReference type="Gene3D" id="3.30.300.30">
    <property type="match status" value="1"/>
</dbReference>
<protein>
    <submittedName>
        <fullName evidence="4">Acyl-CoA synthetase</fullName>
    </submittedName>
</protein>
<dbReference type="OrthoDB" id="8870348at2"/>
<organism evidence="4 5">
    <name type="scientific">Algoriphagus lacus</name>
    <dbReference type="NCBI Taxonomy" id="2056311"/>
    <lineage>
        <taxon>Bacteria</taxon>
        <taxon>Pseudomonadati</taxon>
        <taxon>Bacteroidota</taxon>
        <taxon>Cytophagia</taxon>
        <taxon>Cytophagales</taxon>
        <taxon>Cyclobacteriaceae</taxon>
        <taxon>Algoriphagus</taxon>
    </lineage>
</organism>
<dbReference type="InterPro" id="IPR042099">
    <property type="entry name" value="ANL_N_sf"/>
</dbReference>
<dbReference type="PANTHER" id="PTHR43201:SF5">
    <property type="entry name" value="MEDIUM-CHAIN ACYL-COA LIGASE ACSF2, MITOCHONDRIAL"/>
    <property type="match status" value="1"/>
</dbReference>
<evidence type="ECO:0000313" key="4">
    <source>
        <dbReference type="EMBL" id="RIW15101.1"/>
    </source>
</evidence>
<comment type="caution">
    <text evidence="4">The sequence shown here is derived from an EMBL/GenBank/DDBJ whole genome shotgun (WGS) entry which is preliminary data.</text>
</comment>
<dbReference type="EMBL" id="QXML01000005">
    <property type="protein sequence ID" value="RIW15101.1"/>
    <property type="molecule type" value="Genomic_DNA"/>
</dbReference>
<gene>
    <name evidence="4" type="ORF">D0X99_11690</name>
</gene>
<dbReference type="InterPro" id="IPR045851">
    <property type="entry name" value="AMP-bd_C_sf"/>
</dbReference>
<keyword evidence="2" id="KW-0436">Ligase</keyword>
<keyword evidence="5" id="KW-1185">Reference proteome</keyword>
<dbReference type="Pfam" id="PF00501">
    <property type="entry name" value="AMP-binding"/>
    <property type="match status" value="1"/>
</dbReference>
<evidence type="ECO:0000256" key="2">
    <source>
        <dbReference type="ARBA" id="ARBA00022598"/>
    </source>
</evidence>
<dbReference type="AlphaFoldDB" id="A0A418PR91"/>
<dbReference type="RefSeq" id="WP_119478006.1">
    <property type="nucleotide sequence ID" value="NZ_QXML01000005.1"/>
</dbReference>
<name>A0A418PR91_9BACT</name>
<feature type="domain" description="AMP-dependent synthetase/ligase" evidence="3">
    <location>
        <begin position="47"/>
        <end position="195"/>
    </location>
</feature>
<evidence type="ECO:0000259" key="3">
    <source>
        <dbReference type="Pfam" id="PF00501"/>
    </source>
</evidence>
<proteinExistence type="inferred from homology"/>
<dbReference type="GO" id="GO:0031956">
    <property type="term" value="F:medium-chain fatty acid-CoA ligase activity"/>
    <property type="evidence" value="ECO:0007669"/>
    <property type="project" value="TreeGrafter"/>
</dbReference>
<evidence type="ECO:0000313" key="5">
    <source>
        <dbReference type="Proteomes" id="UP000283522"/>
    </source>
</evidence>
<dbReference type="Proteomes" id="UP000283522">
    <property type="component" value="Unassembled WGS sequence"/>
</dbReference>
<evidence type="ECO:0000256" key="1">
    <source>
        <dbReference type="ARBA" id="ARBA00006432"/>
    </source>
</evidence>
<dbReference type="GO" id="GO:0006631">
    <property type="term" value="P:fatty acid metabolic process"/>
    <property type="evidence" value="ECO:0007669"/>
    <property type="project" value="TreeGrafter"/>
</dbReference>
<dbReference type="InterPro" id="IPR000873">
    <property type="entry name" value="AMP-dep_synth/lig_dom"/>
</dbReference>
<accession>A0A418PR91</accession>
<dbReference type="SUPFAM" id="SSF56801">
    <property type="entry name" value="Acetyl-CoA synthetase-like"/>
    <property type="match status" value="1"/>
</dbReference>
<reference evidence="4 5" key="1">
    <citation type="submission" date="2018-09" db="EMBL/GenBank/DDBJ databases">
        <authorList>
            <person name="Wang X."/>
            <person name="Du Z."/>
        </authorList>
    </citation>
    <scope>NUCLEOTIDE SEQUENCE [LARGE SCALE GENOMIC DNA]</scope>
    <source>
        <strain evidence="4 5">N3</strain>
    </source>
</reference>
<sequence length="355" mass="39812">MFQLTFQNQSLSNLQDFELDLSGLPPFAQAAISFCMAWLSGQQEFSQFTSGSTGLPKKIELNRSQMIASAKATGAFFKTNSKTKLLCCLNPEYIAGKMMLVRSMVWNCPVVLVEPSADPLKGLKENFDFVAMVPLQVEKSLQVIDETNSLKSFENLIIGGAPISDSLKRNLVDQGIHAWQTYGMTETVSHIALAKIEEGPLEYQTLSGVEIGQDDRGTLWIKSPMSGLEKIQTNDLIELKSETSFFWLGRADFVVNSGGIKLFPELLEQKSEAFIQEVFPDCRYFFLGEKDPTLGEKLVLVLETKSPDQKKAEVLRNRLKSILEKFEVPKEIYFSKGFELTESGKIDRNQTFAKL</sequence>